<gene>
    <name evidence="1" type="ORF">POVWA1_018180</name>
    <name evidence="2" type="ORF">POVWA2_018070</name>
</gene>
<proteinExistence type="predicted"/>
<evidence type="ECO:0000313" key="1">
    <source>
        <dbReference type="EMBL" id="SBT33650.1"/>
    </source>
</evidence>
<dbReference type="EMBL" id="FLRE01000070">
    <property type="protein sequence ID" value="SBT34077.1"/>
    <property type="molecule type" value="Genomic_DNA"/>
</dbReference>
<reference evidence="2" key="1">
    <citation type="submission" date="2016-05" db="EMBL/GenBank/DDBJ databases">
        <authorList>
            <person name="Lavstsen T."/>
            <person name="Jespersen J.S."/>
        </authorList>
    </citation>
    <scope>NUCLEOTIDE SEQUENCE [LARGE SCALE GENOMIC DNA]</scope>
</reference>
<name>A0A1A8YR29_PLAOA</name>
<dbReference type="Proteomes" id="UP000078555">
    <property type="component" value="Unassembled WGS sequence"/>
</dbReference>
<evidence type="ECO:0000313" key="2">
    <source>
        <dbReference type="EMBL" id="SBT34077.1"/>
    </source>
</evidence>
<reference evidence="3 4" key="2">
    <citation type="submission" date="2016-05" db="EMBL/GenBank/DDBJ databases">
        <authorList>
            <person name="Naeem Raeece"/>
        </authorList>
    </citation>
    <scope>NUCLEOTIDE SEQUENCE [LARGE SCALE GENOMIC DNA]</scope>
</reference>
<dbReference type="AlphaFoldDB" id="A0A1A8YR29"/>
<dbReference type="EMBL" id="FLRD01000058">
    <property type="protein sequence ID" value="SBT33650.1"/>
    <property type="molecule type" value="Genomic_DNA"/>
</dbReference>
<sequence length="78" mass="8762">MYFLAAPQVGNQESGQSGKRLIRKAVKQESVRQISSKANTQSGKYPVRQTCTLVRVDRQVDRQTDRVHALCTDKAVQT</sequence>
<protein>
    <submittedName>
        <fullName evidence="2">Uncharacterized protein</fullName>
    </submittedName>
</protein>
<accession>A0A1A8YR29</accession>
<keyword evidence="4" id="KW-1185">Reference proteome</keyword>
<dbReference type="Proteomes" id="UP000078550">
    <property type="component" value="Unassembled WGS sequence"/>
</dbReference>
<organism evidence="2 3">
    <name type="scientific">Plasmodium ovale wallikeri</name>
    <dbReference type="NCBI Taxonomy" id="864142"/>
    <lineage>
        <taxon>Eukaryota</taxon>
        <taxon>Sar</taxon>
        <taxon>Alveolata</taxon>
        <taxon>Apicomplexa</taxon>
        <taxon>Aconoidasida</taxon>
        <taxon>Haemosporida</taxon>
        <taxon>Plasmodiidae</taxon>
        <taxon>Plasmodium</taxon>
        <taxon>Plasmodium (Plasmodium)</taxon>
    </lineage>
</organism>
<evidence type="ECO:0000313" key="4">
    <source>
        <dbReference type="Proteomes" id="UP000078555"/>
    </source>
</evidence>
<evidence type="ECO:0000313" key="3">
    <source>
        <dbReference type="Proteomes" id="UP000078550"/>
    </source>
</evidence>